<dbReference type="Proteomes" id="UP001497382">
    <property type="component" value="Unassembled WGS sequence"/>
</dbReference>
<evidence type="ECO:0000313" key="2">
    <source>
        <dbReference type="Proteomes" id="UP001497382"/>
    </source>
</evidence>
<sequence>MVHISKHNEMRATGADTRKERRPKWILIHTDSEKAYDEMLLSSQWLCFHMHSIYIFFVNIPQIF</sequence>
<dbReference type="AlphaFoldDB" id="A0AAV2APM5"/>
<organism evidence="1 2">
    <name type="scientific">Larinioides sclopetarius</name>
    <dbReference type="NCBI Taxonomy" id="280406"/>
    <lineage>
        <taxon>Eukaryota</taxon>
        <taxon>Metazoa</taxon>
        <taxon>Ecdysozoa</taxon>
        <taxon>Arthropoda</taxon>
        <taxon>Chelicerata</taxon>
        <taxon>Arachnida</taxon>
        <taxon>Araneae</taxon>
        <taxon>Araneomorphae</taxon>
        <taxon>Entelegynae</taxon>
        <taxon>Araneoidea</taxon>
        <taxon>Araneidae</taxon>
        <taxon>Larinioides</taxon>
    </lineage>
</organism>
<name>A0AAV2APM5_9ARAC</name>
<accession>A0AAV2APM5</accession>
<reference evidence="1 2" key="1">
    <citation type="submission" date="2024-04" db="EMBL/GenBank/DDBJ databases">
        <authorList>
            <person name="Rising A."/>
            <person name="Reimegard J."/>
            <person name="Sonavane S."/>
            <person name="Akerstrom W."/>
            <person name="Nylinder S."/>
            <person name="Hedman E."/>
            <person name="Kallberg Y."/>
        </authorList>
    </citation>
    <scope>NUCLEOTIDE SEQUENCE [LARGE SCALE GENOMIC DNA]</scope>
</reference>
<protein>
    <submittedName>
        <fullName evidence="1">Uncharacterized protein</fullName>
    </submittedName>
</protein>
<evidence type="ECO:0000313" key="1">
    <source>
        <dbReference type="EMBL" id="CAL1284718.1"/>
    </source>
</evidence>
<gene>
    <name evidence="1" type="ORF">LARSCL_LOCUS13299</name>
</gene>
<comment type="caution">
    <text evidence="1">The sequence shown here is derived from an EMBL/GenBank/DDBJ whole genome shotgun (WGS) entry which is preliminary data.</text>
</comment>
<keyword evidence="2" id="KW-1185">Reference proteome</keyword>
<proteinExistence type="predicted"/>
<dbReference type="EMBL" id="CAXIEN010000182">
    <property type="protein sequence ID" value="CAL1284718.1"/>
    <property type="molecule type" value="Genomic_DNA"/>
</dbReference>